<evidence type="ECO:0000313" key="3">
    <source>
        <dbReference type="Proteomes" id="UP000698059"/>
    </source>
</evidence>
<evidence type="ECO:0000313" key="2">
    <source>
        <dbReference type="EMBL" id="MBM7479022.1"/>
    </source>
</evidence>
<gene>
    <name evidence="2" type="ORF">JOD49_001942</name>
</gene>
<keyword evidence="1" id="KW-0732">Signal</keyword>
<dbReference type="PROSITE" id="PS51257">
    <property type="entry name" value="PROKAR_LIPOPROTEIN"/>
    <property type="match status" value="1"/>
</dbReference>
<feature type="chain" id="PRO_5045244882" description="Lipoprotein" evidence="1">
    <location>
        <begin position="29"/>
        <end position="215"/>
    </location>
</feature>
<dbReference type="EMBL" id="JAFBBO010000001">
    <property type="protein sequence ID" value="MBM7479022.1"/>
    <property type="molecule type" value="Genomic_DNA"/>
</dbReference>
<organism evidence="2 3">
    <name type="scientific">Oerskovia jenensis</name>
    <dbReference type="NCBI Taxonomy" id="162169"/>
    <lineage>
        <taxon>Bacteria</taxon>
        <taxon>Bacillati</taxon>
        <taxon>Actinomycetota</taxon>
        <taxon>Actinomycetes</taxon>
        <taxon>Micrococcales</taxon>
        <taxon>Cellulomonadaceae</taxon>
        <taxon>Oerskovia</taxon>
    </lineage>
</organism>
<evidence type="ECO:0008006" key="4">
    <source>
        <dbReference type="Google" id="ProtNLM"/>
    </source>
</evidence>
<proteinExistence type="predicted"/>
<feature type="signal peptide" evidence="1">
    <location>
        <begin position="1"/>
        <end position="28"/>
    </location>
</feature>
<dbReference type="RefSeq" id="WP_205307020.1">
    <property type="nucleotide sequence ID" value="NZ_BAAAVF010000009.1"/>
</dbReference>
<accession>A0ABS2LF69</accession>
<protein>
    <recommendedName>
        <fullName evidence="4">Lipoprotein</fullName>
    </recommendedName>
</protein>
<reference evidence="2 3" key="1">
    <citation type="submission" date="2021-01" db="EMBL/GenBank/DDBJ databases">
        <title>Sequencing the genomes of 1000 actinobacteria strains.</title>
        <authorList>
            <person name="Klenk H.-P."/>
        </authorList>
    </citation>
    <scope>NUCLEOTIDE SEQUENCE [LARGE SCALE GENOMIC DNA]</scope>
    <source>
        <strain evidence="2 3">DSM 46000</strain>
    </source>
</reference>
<evidence type="ECO:0000256" key="1">
    <source>
        <dbReference type="SAM" id="SignalP"/>
    </source>
</evidence>
<sequence>MLHQRNAAIGLGAIAILLIGTACSSAQGAPEIDARAIELLSSLSSIEQDALSDKVVSQDELEHGTRSYIECLESQGFATESTGLASGISGVVVEFEAGSDEEADSKSKLAEDCRAEVDAIDAVWLLQKQPSASELEAAKSGFVSCAHDAGYEEIAPEDSYEQATKVLQEAVKADRTEPDPPLRLELVEQCSLELQTATVTAVPGLSDALEQLEAG</sequence>
<comment type="caution">
    <text evidence="2">The sequence shown here is derived from an EMBL/GenBank/DDBJ whole genome shotgun (WGS) entry which is preliminary data.</text>
</comment>
<dbReference type="Proteomes" id="UP000698059">
    <property type="component" value="Unassembled WGS sequence"/>
</dbReference>
<name>A0ABS2LF69_9CELL</name>
<keyword evidence="3" id="KW-1185">Reference proteome</keyword>